<evidence type="ECO:0000256" key="10">
    <source>
        <dbReference type="ARBA" id="ARBA00022490"/>
    </source>
</evidence>
<dbReference type="InterPro" id="IPR058578">
    <property type="entry name" value="IspG_TIM"/>
</dbReference>
<evidence type="ECO:0000256" key="12">
    <source>
        <dbReference type="ARBA" id="ARBA00022723"/>
    </source>
</evidence>
<keyword evidence="10" id="KW-0963">Cytoplasm</keyword>
<evidence type="ECO:0000256" key="22">
    <source>
        <dbReference type="ARBA" id="ARBA00063146"/>
    </source>
</evidence>
<keyword evidence="12" id="KW-0479">Metal-binding</keyword>
<keyword evidence="11" id="KW-0808">Transferase</keyword>
<dbReference type="EMBL" id="JAXQNO010000020">
    <property type="protein sequence ID" value="KAK4771763.1"/>
    <property type="molecule type" value="Genomic_DNA"/>
</dbReference>
<dbReference type="NCBIfam" id="TIGR00057">
    <property type="entry name" value="L-threonylcarbamoyladenylate synthase"/>
    <property type="match status" value="1"/>
</dbReference>
<name>A0AAN7KLX4_TRANT</name>
<dbReference type="Pfam" id="PF01300">
    <property type="entry name" value="Sua5_yciO_yrdC"/>
    <property type="match status" value="1"/>
</dbReference>
<dbReference type="AlphaFoldDB" id="A0AAN7KLX4"/>
<dbReference type="SUPFAM" id="SSF55821">
    <property type="entry name" value="YrdC/RibB"/>
    <property type="match status" value="1"/>
</dbReference>
<evidence type="ECO:0000256" key="7">
    <source>
        <dbReference type="ARBA" id="ARBA00015492"/>
    </source>
</evidence>
<evidence type="ECO:0000313" key="25">
    <source>
        <dbReference type="Proteomes" id="UP001346149"/>
    </source>
</evidence>
<dbReference type="GO" id="GO:0016114">
    <property type="term" value="P:terpenoid biosynthetic process"/>
    <property type="evidence" value="ECO:0007669"/>
    <property type="project" value="InterPro"/>
</dbReference>
<evidence type="ECO:0000256" key="9">
    <source>
        <dbReference type="ARBA" id="ARBA00022485"/>
    </source>
</evidence>
<dbReference type="GO" id="GO:0046872">
    <property type="term" value="F:metal ion binding"/>
    <property type="evidence" value="ECO:0007669"/>
    <property type="project" value="UniProtKB-KW"/>
</dbReference>
<dbReference type="Gene3D" id="3.20.20.20">
    <property type="entry name" value="Dihydropteroate synthase-like"/>
    <property type="match status" value="2"/>
</dbReference>
<comment type="similarity">
    <text evidence="5">Belongs to the SUA5 family.</text>
</comment>
<keyword evidence="8" id="KW-1003">Cell membrane</keyword>
<evidence type="ECO:0000256" key="21">
    <source>
        <dbReference type="ARBA" id="ARBA00058524"/>
    </source>
</evidence>
<dbReference type="FunFam" id="3.20.20.20:FF:000005">
    <property type="entry name" value="4-hydroxy-3-methylbut-2-en-1-yl diphosphate synthase (flavodoxin)"/>
    <property type="match status" value="1"/>
</dbReference>
<evidence type="ECO:0000256" key="5">
    <source>
        <dbReference type="ARBA" id="ARBA00007663"/>
    </source>
</evidence>
<dbReference type="NCBIfam" id="TIGR00612">
    <property type="entry name" value="ispG_gcpE"/>
    <property type="match status" value="1"/>
</dbReference>
<keyword evidence="17" id="KW-0496">Mitochondrion</keyword>
<evidence type="ECO:0000256" key="14">
    <source>
        <dbReference type="ARBA" id="ARBA00023002"/>
    </source>
</evidence>
<keyword evidence="14" id="KW-0560">Oxidoreductase</keyword>
<evidence type="ECO:0000256" key="20">
    <source>
        <dbReference type="ARBA" id="ARBA00048366"/>
    </source>
</evidence>
<keyword evidence="18" id="KW-0472">Membrane</keyword>
<evidence type="ECO:0000256" key="16">
    <source>
        <dbReference type="ARBA" id="ARBA00023014"/>
    </source>
</evidence>
<evidence type="ECO:0000256" key="11">
    <source>
        <dbReference type="ARBA" id="ARBA00022679"/>
    </source>
</evidence>
<dbReference type="InterPro" id="IPR006070">
    <property type="entry name" value="Sua5-like_dom"/>
</dbReference>
<evidence type="ECO:0000256" key="6">
    <source>
        <dbReference type="ARBA" id="ARBA00012584"/>
    </source>
</evidence>
<dbReference type="Gene3D" id="3.90.870.10">
    <property type="entry name" value="DHBP synthase"/>
    <property type="match status" value="1"/>
</dbReference>
<dbReference type="GO" id="GO:0009507">
    <property type="term" value="C:chloroplast"/>
    <property type="evidence" value="ECO:0007669"/>
    <property type="project" value="TreeGrafter"/>
</dbReference>
<comment type="caution">
    <text evidence="24">The sequence shown here is derived from an EMBL/GenBank/DDBJ whole genome shotgun (WGS) entry which is preliminary data.</text>
</comment>
<dbReference type="Pfam" id="PF04551">
    <property type="entry name" value="GcpE"/>
    <property type="match status" value="1"/>
</dbReference>
<evidence type="ECO:0000256" key="18">
    <source>
        <dbReference type="ARBA" id="ARBA00023136"/>
    </source>
</evidence>
<evidence type="ECO:0000256" key="3">
    <source>
        <dbReference type="ARBA" id="ARBA00004202"/>
    </source>
</evidence>
<dbReference type="GO" id="GO:0005739">
    <property type="term" value="C:mitochondrion"/>
    <property type="evidence" value="ECO:0007669"/>
    <property type="project" value="UniProtKB-SubCell"/>
</dbReference>
<dbReference type="PANTHER" id="PTHR30454">
    <property type="entry name" value="4-HYDROXY-3-METHYLBUT-2-EN-1-YL DIPHOSPHATE SYNTHASE"/>
    <property type="match status" value="1"/>
</dbReference>
<keyword evidence="19" id="KW-0414">Isoprene biosynthesis</keyword>
<dbReference type="Proteomes" id="UP001346149">
    <property type="component" value="Unassembled WGS sequence"/>
</dbReference>
<organism evidence="24 25">
    <name type="scientific">Trapa natans</name>
    <name type="common">Water chestnut</name>
    <dbReference type="NCBI Taxonomy" id="22666"/>
    <lineage>
        <taxon>Eukaryota</taxon>
        <taxon>Viridiplantae</taxon>
        <taxon>Streptophyta</taxon>
        <taxon>Embryophyta</taxon>
        <taxon>Tracheophyta</taxon>
        <taxon>Spermatophyta</taxon>
        <taxon>Magnoliopsida</taxon>
        <taxon>eudicotyledons</taxon>
        <taxon>Gunneridae</taxon>
        <taxon>Pentapetalae</taxon>
        <taxon>rosids</taxon>
        <taxon>malvids</taxon>
        <taxon>Myrtales</taxon>
        <taxon>Lythraceae</taxon>
        <taxon>Trapa</taxon>
    </lineage>
</organism>
<keyword evidence="13" id="KW-0809">Transit peptide</keyword>
<dbReference type="GO" id="GO:0005886">
    <property type="term" value="C:plasma membrane"/>
    <property type="evidence" value="ECO:0007669"/>
    <property type="project" value="UniProtKB-SubCell"/>
</dbReference>
<evidence type="ECO:0000256" key="15">
    <source>
        <dbReference type="ARBA" id="ARBA00023004"/>
    </source>
</evidence>
<comment type="function">
    <text evidence="21">Cytoplasmic and mitochondrial threonylcarbamoyl-AMP synthase required for the formation of a threonylcarbamoyl group on adenosine at position 37 (t(6)A37) in tRNAs that read codons beginning with adenine. Catalyzes the conversion of L-threonine, HCO(3)(-)/CO(2) and ATP to give threonylcarbamoyl-AMP (TC-AMP) as the acyladenylate intermediate, with the release of diphosphate. Participates in t(6)A37 formation in cytoplasmic and mitochondrial tRNAs. May regulate the activity of some transporters.</text>
</comment>
<reference evidence="24 25" key="1">
    <citation type="journal article" date="2023" name="Hortic Res">
        <title>Pangenome of water caltrop reveals structural variations and asymmetric subgenome divergence after allopolyploidization.</title>
        <authorList>
            <person name="Zhang X."/>
            <person name="Chen Y."/>
            <person name="Wang L."/>
            <person name="Yuan Y."/>
            <person name="Fang M."/>
            <person name="Shi L."/>
            <person name="Lu R."/>
            <person name="Comes H.P."/>
            <person name="Ma Y."/>
            <person name="Chen Y."/>
            <person name="Huang G."/>
            <person name="Zhou Y."/>
            <person name="Zheng Z."/>
            <person name="Qiu Y."/>
        </authorList>
    </citation>
    <scope>NUCLEOTIDE SEQUENCE [LARGE SCALE GENOMIC DNA]</scope>
    <source>
        <strain evidence="24">F231</strain>
    </source>
</reference>
<dbReference type="InterPro" id="IPR017945">
    <property type="entry name" value="DHBP_synth_RibB-like_a/b_dom"/>
</dbReference>
<sequence>MNVPTKIAGRLPLLLHLPFNYRLHLPPSGAVRLATLPTPPRGRRPGPCLSLVAGMAQGPEKNLGGAVKVPAVRPATEAHAEEAIEAIKGGKVIAVPTDTLYGFACDACSSDAVSRIYEIKGRKHTSPLAICVGDVSDIPRYAVTDHLPHGLLDALLPGPVTVILKRGDSSILEKSLNPGLDSIGVRVPDSDFIRVICRGSGSALALTSANLSGQPSSVSINDFEDLWESCANVYDGGILPSGRAGSTIVDLTELGKYRILRIGRLVKEDIECSIHLSKQRWRVGAVPASFMALHGRESGLGSGKAMDFVRISEFQDKGIVNLCIKSVRRKTRTAMVGNVALGSQHPIRIQTITTTDTKDVAATVMRIADMGADIVRITVQGKKEADACFEIKNSLVQKNYNIPLVADIHFAPSVALRVAECFEKIRVNPGNFADRWAQFEKFEYTEDDHQKELEHIEEVFSPLVEKCKKYGRAMRIGTNHGSLSDCIMSYYGDSPRGMVESAFEFARICRKLDYHNSVFSMKASNPVVMVQAYRLLVAEMYVQGWDYPLHLGVTEAGEGEDGRMKSAIGIGTLLQDGLGDTIRVSLTEPPDEEIDPCRRLANLGMRAAELQKGVGEEVDYRGVLHRFRSHSPETFYRSLAAKLVIGMPFKDLATVDSILLRELPPVDDAEARLALKRLIDVSMGVITPLEEQFTKPLPNAMVLVNLKELSSGAFKLLPEGTRLVVSVRGDEPYGELEILKKTDATMLLHNLPITEDKFSRVHAARRLFEYLQENALDFPVIHHLEFPNGTHRDDLFLGAGTNAGALLVDGLGDGVLLEAPDQDFEFLRNTSFNLLQGCRMRNTDNCHNGLHCEWTGRDGGCRFWAVIKRGIAMEQATDALIQLIKRSRPMGGSSHRRVESFKDFVVKLQSIELLVPEIQSMVLRVPPVLLRVCCYGSADDAMALD</sequence>
<dbReference type="FunFam" id="3.90.870.10:FF:000007">
    <property type="entry name" value="YrdC N6-threonylcarbamoyltransferase domain containing"/>
    <property type="match status" value="1"/>
</dbReference>
<gene>
    <name evidence="24" type="ORF">SAY86_013538</name>
</gene>
<protein>
    <recommendedName>
        <fullName evidence="7">Threonylcarbamoyl-AMP synthase</fullName>
        <ecNumber evidence="6">2.7.7.87</ecNumber>
    </recommendedName>
</protein>
<evidence type="ECO:0000256" key="2">
    <source>
        <dbReference type="ARBA" id="ARBA00004173"/>
    </source>
</evidence>
<keyword evidence="15" id="KW-0408">Iron</keyword>
<evidence type="ECO:0000259" key="23">
    <source>
        <dbReference type="PROSITE" id="PS51163"/>
    </source>
</evidence>
<dbReference type="GO" id="GO:0061710">
    <property type="term" value="F:L-threonylcarbamoyladenylate synthase"/>
    <property type="evidence" value="ECO:0007669"/>
    <property type="project" value="UniProtKB-EC"/>
</dbReference>
<evidence type="ECO:0000256" key="17">
    <source>
        <dbReference type="ARBA" id="ARBA00023128"/>
    </source>
</evidence>
<evidence type="ECO:0000256" key="1">
    <source>
        <dbReference type="ARBA" id="ARBA00001966"/>
    </source>
</evidence>
<evidence type="ECO:0000256" key="4">
    <source>
        <dbReference type="ARBA" id="ARBA00004496"/>
    </source>
</evidence>
<evidence type="ECO:0000256" key="8">
    <source>
        <dbReference type="ARBA" id="ARBA00022475"/>
    </source>
</evidence>
<evidence type="ECO:0000313" key="24">
    <source>
        <dbReference type="EMBL" id="KAK4771763.1"/>
    </source>
</evidence>
<dbReference type="GO" id="GO:0019288">
    <property type="term" value="P:isopentenyl diphosphate biosynthetic process, methylerythritol 4-phosphate pathway"/>
    <property type="evidence" value="ECO:0007669"/>
    <property type="project" value="TreeGrafter"/>
</dbReference>
<dbReference type="PROSITE" id="PS51163">
    <property type="entry name" value="YRDC"/>
    <property type="match status" value="1"/>
</dbReference>
<dbReference type="GO" id="GO:0003725">
    <property type="term" value="F:double-stranded RNA binding"/>
    <property type="evidence" value="ECO:0007669"/>
    <property type="project" value="InterPro"/>
</dbReference>
<evidence type="ECO:0000256" key="19">
    <source>
        <dbReference type="ARBA" id="ARBA00023229"/>
    </source>
</evidence>
<keyword evidence="25" id="KW-1185">Reference proteome</keyword>
<accession>A0AAN7KLX4</accession>
<feature type="domain" description="YrdC-like" evidence="23">
    <location>
        <begin position="77"/>
        <end position="265"/>
    </location>
</feature>
<comment type="subunit">
    <text evidence="22">Interacts with RSC1A1.</text>
</comment>
<dbReference type="HAMAP" id="MF_00159">
    <property type="entry name" value="IspG"/>
    <property type="match status" value="1"/>
</dbReference>
<comment type="subcellular location">
    <subcellularLocation>
        <location evidence="3">Cell membrane</location>
        <topology evidence="3">Peripheral membrane protein</topology>
    </subcellularLocation>
    <subcellularLocation>
        <location evidence="4">Cytoplasm</location>
    </subcellularLocation>
    <subcellularLocation>
        <location evidence="2">Mitochondrion</location>
    </subcellularLocation>
</comment>
<dbReference type="PANTHER" id="PTHR30454:SF0">
    <property type="entry name" value="4-HYDROXY-3-METHYLBUT-2-EN-1-YL DIPHOSPHATE SYNTHASE (FERREDOXIN), CHLOROPLASTIC"/>
    <property type="match status" value="1"/>
</dbReference>
<keyword evidence="16" id="KW-0411">Iron-sulfur</keyword>
<proteinExistence type="inferred from homology"/>
<dbReference type="EC" id="2.7.7.87" evidence="6"/>
<dbReference type="GO" id="GO:0046429">
    <property type="term" value="F:4-hydroxy-3-methylbut-2-en-1-yl diphosphate synthase activity (ferredoxin)"/>
    <property type="evidence" value="ECO:0007669"/>
    <property type="project" value="InterPro"/>
</dbReference>
<comment type="cofactor">
    <cofactor evidence="1">
        <name>[4Fe-4S] cluster</name>
        <dbReference type="ChEBI" id="CHEBI:49883"/>
    </cofactor>
</comment>
<dbReference type="GO" id="GO:0051539">
    <property type="term" value="F:4 iron, 4 sulfur cluster binding"/>
    <property type="evidence" value="ECO:0007669"/>
    <property type="project" value="UniProtKB-KW"/>
</dbReference>
<evidence type="ECO:0000256" key="13">
    <source>
        <dbReference type="ARBA" id="ARBA00022946"/>
    </source>
</evidence>
<comment type="catalytic activity">
    <reaction evidence="20">
        <text>L-threonine + hydrogencarbonate + ATP = L-threonylcarbamoyladenylate + diphosphate + H2O</text>
        <dbReference type="Rhea" id="RHEA:36407"/>
        <dbReference type="ChEBI" id="CHEBI:15377"/>
        <dbReference type="ChEBI" id="CHEBI:17544"/>
        <dbReference type="ChEBI" id="CHEBI:30616"/>
        <dbReference type="ChEBI" id="CHEBI:33019"/>
        <dbReference type="ChEBI" id="CHEBI:57926"/>
        <dbReference type="ChEBI" id="CHEBI:73682"/>
        <dbReference type="EC" id="2.7.7.87"/>
    </reaction>
</comment>
<dbReference type="InterPro" id="IPR004588">
    <property type="entry name" value="IspG_bac-typ"/>
</dbReference>
<keyword evidence="9" id="KW-0004">4Fe-4S</keyword>
<dbReference type="InterPro" id="IPR011005">
    <property type="entry name" value="Dihydropteroate_synth-like_sf"/>
</dbReference>